<dbReference type="EMBL" id="LNIX01000031">
    <property type="protein sequence ID" value="OXA41019.1"/>
    <property type="molecule type" value="Genomic_DNA"/>
</dbReference>
<proteinExistence type="predicted"/>
<evidence type="ECO:0000256" key="1">
    <source>
        <dbReference type="SAM" id="Phobius"/>
    </source>
</evidence>
<protein>
    <submittedName>
        <fullName evidence="2">Uncharacterized protein</fullName>
    </submittedName>
</protein>
<keyword evidence="1" id="KW-1133">Transmembrane helix</keyword>
<keyword evidence="1" id="KW-0472">Membrane</keyword>
<evidence type="ECO:0000313" key="2">
    <source>
        <dbReference type="EMBL" id="OXA41019.1"/>
    </source>
</evidence>
<dbReference type="Proteomes" id="UP000198287">
    <property type="component" value="Unassembled WGS sequence"/>
</dbReference>
<evidence type="ECO:0000313" key="3">
    <source>
        <dbReference type="Proteomes" id="UP000198287"/>
    </source>
</evidence>
<sequence>MLPRSKIFIFISPCFFFFIGTEFYQGSLLSSLITTLPPELPRDGNELLELNLQIITTGTISGSRGLMSSTIDMVDEALNNPNLDKLHRFLYELKVRTIYIMTLQSYLVWVQPANSPTFDSSRGRRKLQDTFAVLDETPSDENFKSGLSVKRKLWVKSLDDLGLIYVTPLMMERTWLFPIFSQGIG</sequence>
<gene>
    <name evidence="2" type="ORF">Fcan01_24316</name>
</gene>
<reference evidence="2 3" key="1">
    <citation type="submission" date="2015-12" db="EMBL/GenBank/DDBJ databases">
        <title>The genome of Folsomia candida.</title>
        <authorList>
            <person name="Faddeeva A."/>
            <person name="Derks M.F."/>
            <person name="Anvar Y."/>
            <person name="Smit S."/>
            <person name="Van Straalen N."/>
            <person name="Roelofs D."/>
        </authorList>
    </citation>
    <scope>NUCLEOTIDE SEQUENCE [LARGE SCALE GENOMIC DNA]</scope>
    <source>
        <strain evidence="2 3">VU population</strain>
        <tissue evidence="2">Whole body</tissue>
    </source>
</reference>
<comment type="caution">
    <text evidence="2">The sequence shown here is derived from an EMBL/GenBank/DDBJ whole genome shotgun (WGS) entry which is preliminary data.</text>
</comment>
<keyword evidence="3" id="KW-1185">Reference proteome</keyword>
<name>A0A226D733_FOLCA</name>
<dbReference type="AlphaFoldDB" id="A0A226D733"/>
<organism evidence="2 3">
    <name type="scientific">Folsomia candida</name>
    <name type="common">Springtail</name>
    <dbReference type="NCBI Taxonomy" id="158441"/>
    <lineage>
        <taxon>Eukaryota</taxon>
        <taxon>Metazoa</taxon>
        <taxon>Ecdysozoa</taxon>
        <taxon>Arthropoda</taxon>
        <taxon>Hexapoda</taxon>
        <taxon>Collembola</taxon>
        <taxon>Entomobryomorpha</taxon>
        <taxon>Isotomoidea</taxon>
        <taxon>Isotomidae</taxon>
        <taxon>Proisotominae</taxon>
        <taxon>Folsomia</taxon>
    </lineage>
</organism>
<feature type="transmembrane region" description="Helical" evidence="1">
    <location>
        <begin position="7"/>
        <end position="24"/>
    </location>
</feature>
<keyword evidence="1" id="KW-0812">Transmembrane</keyword>
<accession>A0A226D733</accession>